<comment type="similarity">
    <text evidence="3">Belongs to the CENP-O/MCM21 family.</text>
</comment>
<keyword evidence="6" id="KW-0539">Nucleus</keyword>
<gene>
    <name evidence="8" type="primary">Cenpo</name>
    <name evidence="8" type="ORF">TYRSAV_R15441</name>
</gene>
<dbReference type="InterPro" id="IPR018464">
    <property type="entry name" value="CENP-O"/>
</dbReference>
<evidence type="ECO:0000313" key="8">
    <source>
        <dbReference type="EMBL" id="NXM05421.1"/>
    </source>
</evidence>
<evidence type="ECO:0000256" key="6">
    <source>
        <dbReference type="ARBA" id="ARBA00023242"/>
    </source>
</evidence>
<sequence length="85" mass="10248">ELRIQRHSIPAFIPLERLSREFLPRDLRRFLDLLCQHLNGFVARRFQAEQFQERFSDWIQGVPQRNSLCNLLKFRYGLARNSGNF</sequence>
<dbReference type="GO" id="GO:0005634">
    <property type="term" value="C:nucleus"/>
    <property type="evidence" value="ECO:0007669"/>
    <property type="project" value="UniProtKB-SubCell"/>
</dbReference>
<dbReference type="PANTHER" id="PTHR14582:SF1">
    <property type="entry name" value="CENTROMERE PROTEIN O"/>
    <property type="match status" value="1"/>
</dbReference>
<dbReference type="AlphaFoldDB" id="A0A7L0XPD4"/>
<protein>
    <recommendedName>
        <fullName evidence="4">Centromere protein O</fullName>
    </recommendedName>
</protein>
<evidence type="ECO:0000256" key="5">
    <source>
        <dbReference type="ARBA" id="ARBA00022454"/>
    </source>
</evidence>
<feature type="non-terminal residue" evidence="8">
    <location>
        <position position="85"/>
    </location>
</feature>
<evidence type="ECO:0000256" key="2">
    <source>
        <dbReference type="ARBA" id="ARBA00004584"/>
    </source>
</evidence>
<evidence type="ECO:0000313" key="9">
    <source>
        <dbReference type="Proteomes" id="UP000537779"/>
    </source>
</evidence>
<evidence type="ECO:0000256" key="4">
    <source>
        <dbReference type="ARBA" id="ARBA00016395"/>
    </source>
</evidence>
<dbReference type="GO" id="GO:0031511">
    <property type="term" value="C:Mis6-Sim4 complex"/>
    <property type="evidence" value="ECO:0007669"/>
    <property type="project" value="TreeGrafter"/>
</dbReference>
<evidence type="ECO:0000256" key="7">
    <source>
        <dbReference type="ARBA" id="ARBA00023328"/>
    </source>
</evidence>
<organism evidence="8 9">
    <name type="scientific">Tyrannus savana</name>
    <name type="common">Fork-tailed flycatcher</name>
    <name type="synonym">Muscivora tyrannus</name>
    <dbReference type="NCBI Taxonomy" id="137541"/>
    <lineage>
        <taxon>Eukaryota</taxon>
        <taxon>Metazoa</taxon>
        <taxon>Chordata</taxon>
        <taxon>Craniata</taxon>
        <taxon>Vertebrata</taxon>
        <taxon>Euteleostomi</taxon>
        <taxon>Archelosauria</taxon>
        <taxon>Archosauria</taxon>
        <taxon>Dinosauria</taxon>
        <taxon>Saurischia</taxon>
        <taxon>Theropoda</taxon>
        <taxon>Coelurosauria</taxon>
        <taxon>Aves</taxon>
        <taxon>Neognathae</taxon>
        <taxon>Neoaves</taxon>
        <taxon>Telluraves</taxon>
        <taxon>Australaves</taxon>
        <taxon>Passeriformes</taxon>
        <taxon>Tyrannidae</taxon>
        <taxon>Tyrannus</taxon>
    </lineage>
</organism>
<dbReference type="Pfam" id="PF09496">
    <property type="entry name" value="CENP-O"/>
    <property type="match status" value="1"/>
</dbReference>
<keyword evidence="5" id="KW-0158">Chromosome</keyword>
<proteinExistence type="inferred from homology"/>
<keyword evidence="9" id="KW-1185">Reference proteome</keyword>
<evidence type="ECO:0000256" key="3">
    <source>
        <dbReference type="ARBA" id="ARBA00007321"/>
    </source>
</evidence>
<dbReference type="Proteomes" id="UP000537779">
    <property type="component" value="Unassembled WGS sequence"/>
</dbReference>
<dbReference type="EMBL" id="VXAW01009336">
    <property type="protein sequence ID" value="NXM05421.1"/>
    <property type="molecule type" value="Genomic_DNA"/>
</dbReference>
<name>A0A7L0XPD4_TYRSA</name>
<keyword evidence="7" id="KW-0137">Centromere</keyword>
<accession>A0A7L0XPD4</accession>
<comment type="subcellular location">
    <subcellularLocation>
        <location evidence="2">Chromosome</location>
        <location evidence="2">Centromere</location>
    </subcellularLocation>
    <subcellularLocation>
        <location evidence="1">Nucleus</location>
    </subcellularLocation>
</comment>
<dbReference type="PANTHER" id="PTHR14582">
    <property type="entry name" value="INNER KINETOCHORE SUBUNIT MAL2"/>
    <property type="match status" value="1"/>
</dbReference>
<feature type="non-terminal residue" evidence="8">
    <location>
        <position position="1"/>
    </location>
</feature>
<reference evidence="8 9" key="1">
    <citation type="submission" date="2019-09" db="EMBL/GenBank/DDBJ databases">
        <title>Bird 10,000 Genomes (B10K) Project - Family phase.</title>
        <authorList>
            <person name="Zhang G."/>
        </authorList>
    </citation>
    <scope>NUCLEOTIDE SEQUENCE [LARGE SCALE GENOMIC DNA]</scope>
    <source>
        <strain evidence="8">B10K-DU-001-37</strain>
        <tissue evidence="8">Muscle</tissue>
    </source>
</reference>
<comment type="caution">
    <text evidence="8">The sequence shown here is derived from an EMBL/GenBank/DDBJ whole genome shotgun (WGS) entry which is preliminary data.</text>
</comment>
<evidence type="ECO:0000256" key="1">
    <source>
        <dbReference type="ARBA" id="ARBA00004123"/>
    </source>
</evidence>